<sequence>MMQCDLDVWTTNHATLKDKSTEFFVSRKSCPKKMKLDSSGRFRMENDAFYKIALLIAKDKKPHTIEANDLPWERVIGIYTDGAQMMTGCRSGCIELAKKKNPIIIGTHCIIHRQALAGQSLPESLNTALNLTVKVANHVKSNSLNTKFFRVLCQELNSNQETLLFHTEVRRLSKGDMLARLFNLKSEVEIFLMSTSEELYKKFTDDKFIFYLVRKVFCLHNSEPNFSSFPKLNNLPDDTQTLPDDLVNEMKDLMLSLKNKIGAYFPDISSENWGI</sequence>
<dbReference type="EMBL" id="JASPKY010000063">
    <property type="protein sequence ID" value="KAK9744009.1"/>
    <property type="molecule type" value="Genomic_DNA"/>
</dbReference>
<evidence type="ECO:0000313" key="2">
    <source>
        <dbReference type="Proteomes" id="UP001458880"/>
    </source>
</evidence>
<protein>
    <recommendedName>
        <fullName evidence="3">Transposase</fullName>
    </recommendedName>
</protein>
<organism evidence="1 2">
    <name type="scientific">Popillia japonica</name>
    <name type="common">Japanese beetle</name>
    <dbReference type="NCBI Taxonomy" id="7064"/>
    <lineage>
        <taxon>Eukaryota</taxon>
        <taxon>Metazoa</taxon>
        <taxon>Ecdysozoa</taxon>
        <taxon>Arthropoda</taxon>
        <taxon>Hexapoda</taxon>
        <taxon>Insecta</taxon>
        <taxon>Pterygota</taxon>
        <taxon>Neoptera</taxon>
        <taxon>Endopterygota</taxon>
        <taxon>Coleoptera</taxon>
        <taxon>Polyphaga</taxon>
        <taxon>Scarabaeiformia</taxon>
        <taxon>Scarabaeidae</taxon>
        <taxon>Rutelinae</taxon>
        <taxon>Popillia</taxon>
    </lineage>
</organism>
<evidence type="ECO:0008006" key="3">
    <source>
        <dbReference type="Google" id="ProtNLM"/>
    </source>
</evidence>
<name>A0AAW1MD23_POPJA</name>
<keyword evidence="2" id="KW-1185">Reference proteome</keyword>
<gene>
    <name evidence="1" type="ORF">QE152_g8127</name>
</gene>
<proteinExistence type="predicted"/>
<dbReference type="PANTHER" id="PTHR45913">
    <property type="entry name" value="EPM2A-INTERACTING PROTEIN 1"/>
    <property type="match status" value="1"/>
</dbReference>
<dbReference type="Proteomes" id="UP001458880">
    <property type="component" value="Unassembled WGS sequence"/>
</dbReference>
<comment type="caution">
    <text evidence="1">The sequence shown here is derived from an EMBL/GenBank/DDBJ whole genome shotgun (WGS) entry which is preliminary data.</text>
</comment>
<dbReference type="AlphaFoldDB" id="A0AAW1MD23"/>
<reference evidence="1 2" key="1">
    <citation type="journal article" date="2024" name="BMC Genomics">
        <title>De novo assembly and annotation of Popillia japonica's genome with initial clues to its potential as an invasive pest.</title>
        <authorList>
            <person name="Cucini C."/>
            <person name="Boschi S."/>
            <person name="Funari R."/>
            <person name="Cardaioli E."/>
            <person name="Iannotti N."/>
            <person name="Marturano G."/>
            <person name="Paoli F."/>
            <person name="Bruttini M."/>
            <person name="Carapelli A."/>
            <person name="Frati F."/>
            <person name="Nardi F."/>
        </authorList>
    </citation>
    <scope>NUCLEOTIDE SEQUENCE [LARGE SCALE GENOMIC DNA]</scope>
    <source>
        <strain evidence="1">DMR45628</strain>
    </source>
</reference>
<dbReference type="PANTHER" id="PTHR45913:SF19">
    <property type="entry name" value="LOW QUALITY PROTEIN: ZINC FINGER BED DOMAIN-CONTAINING PROTEIN 5-LIKE"/>
    <property type="match status" value="1"/>
</dbReference>
<evidence type="ECO:0000313" key="1">
    <source>
        <dbReference type="EMBL" id="KAK9744009.1"/>
    </source>
</evidence>
<accession>A0AAW1MD23</accession>